<organism evidence="2 3">
    <name type="scientific">Trypanosoma theileri</name>
    <dbReference type="NCBI Taxonomy" id="67003"/>
    <lineage>
        <taxon>Eukaryota</taxon>
        <taxon>Discoba</taxon>
        <taxon>Euglenozoa</taxon>
        <taxon>Kinetoplastea</taxon>
        <taxon>Metakinetoplastina</taxon>
        <taxon>Trypanosomatida</taxon>
        <taxon>Trypanosomatidae</taxon>
        <taxon>Trypanosoma</taxon>
    </lineage>
</organism>
<protein>
    <recommendedName>
        <fullName evidence="4">SET domain-containing protein</fullName>
    </recommendedName>
</protein>
<keyword evidence="3" id="KW-1185">Reference proteome</keyword>
<evidence type="ECO:0008006" key="4">
    <source>
        <dbReference type="Google" id="ProtNLM"/>
    </source>
</evidence>
<sequence>MGVEVHPHIKVEAKSEDIDLLPSLNPIEEVKNIKSISKTSSKCESSDNCNNADSCNNSSPFVAKEGENDKGSPTLWAFHQQRYDQFLKAYFGYDAEQRIKCVRQASQICVIGLSLQKKNQNRNGDTVHAARRFLRHSVLAVEGDAAFVRLVQRARSLWDEDDGSQYIQDPCQWPNARCIALHYGHPSTTVLPGEGNYHDDESAPSSSTTGIEERMKFPLATFMAVVATTPIEEGEAVRLCLRSYHRCLDEATWYEQQFGPNSHGSVARGVKRFHMWPPGLAFYHGVGARHAGAEPVAGFPFTLLDLAPATAIGEGEKGLFAAHPVPYATCFLYCGPAVATKVVEARRRRLAVGSDNIASPTIATGSHSTNSAATTNSARSSKSRADDAVPEDVSVDDATYALGMGRHGLCFGQGLMRYANHRYNLSNYGNVELCSVMLSVTSEFSPLAAALEKRRKGNTQTKKKTRKVLPQRRLEKSQKLGITENNTGGIVVKKKRYRPLAGRRVFLEEHSHFVTIPFFIATTDIEVGEQLLAWSYGEEYDARLERYAVCDGNIVPYTYAAVLDRRTPVGRWQRYKGDYRHGMDVGDIVWCCQSSFGNASVDPLNELFVIIEMQRKNLGYLLLRPLIRSSASHQGFLLHPDEINNDEMYVLDVCTLKTLERCVIAHVDTVGLLLEDIDYRTLEEAKRSSALSSSVSSPQIAGNGNNCGGELSSSFYHILIDSVALRRATRLVLESERVYTATSGLLNGRVWPFLQNSGEGGAHKNRKESVKSKKNGNKRSTS</sequence>
<proteinExistence type="predicted"/>
<evidence type="ECO:0000256" key="1">
    <source>
        <dbReference type="SAM" id="MobiDB-lite"/>
    </source>
</evidence>
<dbReference type="AlphaFoldDB" id="A0A1X0NL11"/>
<dbReference type="VEuPathDB" id="TriTrypDB:TM35_000351300"/>
<feature type="compositionally biased region" description="Low complexity" evidence="1">
    <location>
        <begin position="363"/>
        <end position="380"/>
    </location>
</feature>
<feature type="compositionally biased region" description="Basic residues" evidence="1">
    <location>
        <begin position="772"/>
        <end position="782"/>
    </location>
</feature>
<accession>A0A1X0NL11</accession>
<name>A0A1X0NL11_9TRYP</name>
<dbReference type="Proteomes" id="UP000192257">
    <property type="component" value="Unassembled WGS sequence"/>
</dbReference>
<comment type="caution">
    <text evidence="2">The sequence shown here is derived from an EMBL/GenBank/DDBJ whole genome shotgun (WGS) entry which is preliminary data.</text>
</comment>
<dbReference type="RefSeq" id="XP_028879452.1">
    <property type="nucleotide sequence ID" value="XM_029029183.1"/>
</dbReference>
<feature type="region of interest" description="Disordered" evidence="1">
    <location>
        <begin position="361"/>
        <end position="390"/>
    </location>
</feature>
<evidence type="ECO:0000313" key="2">
    <source>
        <dbReference type="EMBL" id="ORC85386.1"/>
    </source>
</evidence>
<dbReference type="GeneID" id="39988963"/>
<feature type="region of interest" description="Disordered" evidence="1">
    <location>
        <begin position="757"/>
        <end position="782"/>
    </location>
</feature>
<evidence type="ECO:0000313" key="3">
    <source>
        <dbReference type="Proteomes" id="UP000192257"/>
    </source>
</evidence>
<dbReference type="OrthoDB" id="273342at2759"/>
<gene>
    <name evidence="2" type="ORF">TM35_000351300</name>
</gene>
<dbReference type="EMBL" id="NBCO01000035">
    <property type="protein sequence ID" value="ORC85386.1"/>
    <property type="molecule type" value="Genomic_DNA"/>
</dbReference>
<reference evidence="2 3" key="1">
    <citation type="submission" date="2017-03" db="EMBL/GenBank/DDBJ databases">
        <title>An alternative strategy for trypanosome survival in the mammalian bloodstream revealed through genome and transcriptome analysis of the ubiquitous bovine parasite Trypanosoma (Megatrypanum) theileri.</title>
        <authorList>
            <person name="Kelly S."/>
            <person name="Ivens A."/>
            <person name="Mott A."/>
            <person name="O'Neill E."/>
            <person name="Emms D."/>
            <person name="Macleod O."/>
            <person name="Voorheis P."/>
            <person name="Matthews J."/>
            <person name="Matthews K."/>
            <person name="Carrington M."/>
        </authorList>
    </citation>
    <scope>NUCLEOTIDE SEQUENCE [LARGE SCALE GENOMIC DNA]</scope>
    <source>
        <strain evidence="2">Edinburgh</strain>
    </source>
</reference>